<name>A0A6A6PB90_9PEZI</name>
<evidence type="ECO:0000313" key="2">
    <source>
        <dbReference type="EMBL" id="KAF2460683.1"/>
    </source>
</evidence>
<dbReference type="EMBL" id="MU001673">
    <property type="protein sequence ID" value="KAF2460683.1"/>
    <property type="molecule type" value="Genomic_DNA"/>
</dbReference>
<feature type="signal peptide" evidence="1">
    <location>
        <begin position="1"/>
        <end position="34"/>
    </location>
</feature>
<evidence type="ECO:0000313" key="3">
    <source>
        <dbReference type="Proteomes" id="UP000799766"/>
    </source>
</evidence>
<evidence type="ECO:0000256" key="1">
    <source>
        <dbReference type="SAM" id="SignalP"/>
    </source>
</evidence>
<dbReference type="AlphaFoldDB" id="A0A6A6PB90"/>
<evidence type="ECO:0008006" key="4">
    <source>
        <dbReference type="Google" id="ProtNLM"/>
    </source>
</evidence>
<gene>
    <name evidence="2" type="ORF">BDY21DRAFT_336110</name>
</gene>
<keyword evidence="1" id="KW-0732">Signal</keyword>
<reference evidence="2" key="1">
    <citation type="journal article" date="2020" name="Stud. Mycol.">
        <title>101 Dothideomycetes genomes: a test case for predicting lifestyles and emergence of pathogens.</title>
        <authorList>
            <person name="Haridas S."/>
            <person name="Albert R."/>
            <person name="Binder M."/>
            <person name="Bloem J."/>
            <person name="Labutti K."/>
            <person name="Salamov A."/>
            <person name="Andreopoulos B."/>
            <person name="Baker S."/>
            <person name="Barry K."/>
            <person name="Bills G."/>
            <person name="Bluhm B."/>
            <person name="Cannon C."/>
            <person name="Castanera R."/>
            <person name="Culley D."/>
            <person name="Daum C."/>
            <person name="Ezra D."/>
            <person name="Gonzalez J."/>
            <person name="Henrissat B."/>
            <person name="Kuo A."/>
            <person name="Liang C."/>
            <person name="Lipzen A."/>
            <person name="Lutzoni F."/>
            <person name="Magnuson J."/>
            <person name="Mondo S."/>
            <person name="Nolan M."/>
            <person name="Ohm R."/>
            <person name="Pangilinan J."/>
            <person name="Park H.-J."/>
            <person name="Ramirez L."/>
            <person name="Alfaro M."/>
            <person name="Sun H."/>
            <person name="Tritt A."/>
            <person name="Yoshinaga Y."/>
            <person name="Zwiers L.-H."/>
            <person name="Turgeon B."/>
            <person name="Goodwin S."/>
            <person name="Spatafora J."/>
            <person name="Crous P."/>
            <person name="Grigoriev I."/>
        </authorList>
    </citation>
    <scope>NUCLEOTIDE SEQUENCE</scope>
    <source>
        <strain evidence="2">ATCC 16933</strain>
    </source>
</reference>
<proteinExistence type="predicted"/>
<sequence length="91" mass="9934">MGGLVRRGTDGGRVVLLALALLVFPFSDFPGSRQFDDTTRGLAFARFLSSSITESLPTAPSVRKLACRLRATALRYISGRRRGQIPSLLRP</sequence>
<protein>
    <recommendedName>
        <fullName evidence="4">Secreted protein</fullName>
    </recommendedName>
</protein>
<accession>A0A6A6PB90</accession>
<dbReference type="Proteomes" id="UP000799766">
    <property type="component" value="Unassembled WGS sequence"/>
</dbReference>
<keyword evidence="3" id="KW-1185">Reference proteome</keyword>
<organism evidence="2 3">
    <name type="scientific">Lineolata rhizophorae</name>
    <dbReference type="NCBI Taxonomy" id="578093"/>
    <lineage>
        <taxon>Eukaryota</taxon>
        <taxon>Fungi</taxon>
        <taxon>Dikarya</taxon>
        <taxon>Ascomycota</taxon>
        <taxon>Pezizomycotina</taxon>
        <taxon>Dothideomycetes</taxon>
        <taxon>Dothideomycetes incertae sedis</taxon>
        <taxon>Lineolatales</taxon>
        <taxon>Lineolataceae</taxon>
        <taxon>Lineolata</taxon>
    </lineage>
</organism>
<feature type="chain" id="PRO_5025330910" description="Secreted protein" evidence="1">
    <location>
        <begin position="35"/>
        <end position="91"/>
    </location>
</feature>